<proteinExistence type="predicted"/>
<gene>
    <name evidence="1" type="ORF">Sradi_1438400</name>
</gene>
<sequence length="63" mass="6937">MVMARNNRCEHQQLFHALTPALFDQWGNGPDRKIAKSYRAKGISNSGGRLLLEVGRGGALKIS</sequence>
<reference evidence="1" key="2">
    <citation type="journal article" date="2024" name="Plant">
        <title>Genomic evolution and insights into agronomic trait innovations of Sesamum species.</title>
        <authorList>
            <person name="Miao H."/>
            <person name="Wang L."/>
            <person name="Qu L."/>
            <person name="Liu H."/>
            <person name="Sun Y."/>
            <person name="Le M."/>
            <person name="Wang Q."/>
            <person name="Wei S."/>
            <person name="Zheng Y."/>
            <person name="Lin W."/>
            <person name="Duan Y."/>
            <person name="Cao H."/>
            <person name="Xiong S."/>
            <person name="Wang X."/>
            <person name="Wei L."/>
            <person name="Li C."/>
            <person name="Ma Q."/>
            <person name="Ju M."/>
            <person name="Zhao R."/>
            <person name="Li G."/>
            <person name="Mu C."/>
            <person name="Tian Q."/>
            <person name="Mei H."/>
            <person name="Zhang T."/>
            <person name="Gao T."/>
            <person name="Zhang H."/>
        </authorList>
    </citation>
    <scope>NUCLEOTIDE SEQUENCE</scope>
    <source>
        <strain evidence="1">G02</strain>
    </source>
</reference>
<evidence type="ECO:0000313" key="1">
    <source>
        <dbReference type="EMBL" id="KAL0412367.1"/>
    </source>
</evidence>
<reference evidence="1" key="1">
    <citation type="submission" date="2020-06" db="EMBL/GenBank/DDBJ databases">
        <authorList>
            <person name="Li T."/>
            <person name="Hu X."/>
            <person name="Zhang T."/>
            <person name="Song X."/>
            <person name="Zhang H."/>
            <person name="Dai N."/>
            <person name="Sheng W."/>
            <person name="Hou X."/>
            <person name="Wei L."/>
        </authorList>
    </citation>
    <scope>NUCLEOTIDE SEQUENCE</scope>
    <source>
        <strain evidence="1">G02</strain>
        <tissue evidence="1">Leaf</tissue>
    </source>
</reference>
<organism evidence="1">
    <name type="scientific">Sesamum radiatum</name>
    <name type="common">Black benniseed</name>
    <dbReference type="NCBI Taxonomy" id="300843"/>
    <lineage>
        <taxon>Eukaryota</taxon>
        <taxon>Viridiplantae</taxon>
        <taxon>Streptophyta</taxon>
        <taxon>Embryophyta</taxon>
        <taxon>Tracheophyta</taxon>
        <taxon>Spermatophyta</taxon>
        <taxon>Magnoliopsida</taxon>
        <taxon>eudicotyledons</taxon>
        <taxon>Gunneridae</taxon>
        <taxon>Pentapetalae</taxon>
        <taxon>asterids</taxon>
        <taxon>lamiids</taxon>
        <taxon>Lamiales</taxon>
        <taxon>Pedaliaceae</taxon>
        <taxon>Sesamum</taxon>
    </lineage>
</organism>
<name>A0AAW2U6P4_SESRA</name>
<protein>
    <submittedName>
        <fullName evidence="1">Uncharacterized protein</fullName>
    </submittedName>
</protein>
<comment type="caution">
    <text evidence="1">The sequence shown here is derived from an EMBL/GenBank/DDBJ whole genome shotgun (WGS) entry which is preliminary data.</text>
</comment>
<dbReference type="EMBL" id="JACGWJ010000006">
    <property type="protein sequence ID" value="KAL0412367.1"/>
    <property type="molecule type" value="Genomic_DNA"/>
</dbReference>
<accession>A0AAW2U6P4</accession>
<dbReference type="AlphaFoldDB" id="A0AAW2U6P4"/>